<evidence type="ECO:0000256" key="4">
    <source>
        <dbReference type="ARBA" id="ARBA00022801"/>
    </source>
</evidence>
<keyword evidence="3" id="KW-0479">Metal-binding</keyword>
<dbReference type="OrthoDB" id="9809144at2"/>
<keyword evidence="5" id="KW-0862">Zinc</keyword>
<proteinExistence type="predicted"/>
<evidence type="ECO:0000313" key="9">
    <source>
        <dbReference type="EMBL" id="RFC62045.1"/>
    </source>
</evidence>
<keyword evidence="2" id="KW-0645">Protease</keyword>
<dbReference type="GO" id="GO:0006508">
    <property type="term" value="P:proteolysis"/>
    <property type="evidence" value="ECO:0007669"/>
    <property type="project" value="UniProtKB-KW"/>
</dbReference>
<keyword evidence="6" id="KW-0482">Metalloprotease</keyword>
<feature type="compositionally biased region" description="Low complexity" evidence="7">
    <location>
        <begin position="356"/>
        <end position="367"/>
    </location>
</feature>
<accession>A0A371WYH1</accession>
<dbReference type="InterPro" id="IPR016047">
    <property type="entry name" value="M23ase_b-sheet_dom"/>
</dbReference>
<reference evidence="9 10" key="1">
    <citation type="submission" date="2018-08" db="EMBL/GenBank/DDBJ databases">
        <title>Fulvimarina sp. 85, whole genome shotgun sequence.</title>
        <authorList>
            <person name="Tuo L."/>
        </authorList>
    </citation>
    <scope>NUCLEOTIDE SEQUENCE [LARGE SCALE GENOMIC DNA]</scope>
    <source>
        <strain evidence="9 10">85</strain>
    </source>
</reference>
<comment type="cofactor">
    <cofactor evidence="1">
        <name>Zn(2+)</name>
        <dbReference type="ChEBI" id="CHEBI:29105"/>
    </cofactor>
</comment>
<comment type="caution">
    <text evidence="9">The sequence shown here is derived from an EMBL/GenBank/DDBJ whole genome shotgun (WGS) entry which is preliminary data.</text>
</comment>
<dbReference type="GO" id="GO:0004222">
    <property type="term" value="F:metalloendopeptidase activity"/>
    <property type="evidence" value="ECO:0007669"/>
    <property type="project" value="TreeGrafter"/>
</dbReference>
<evidence type="ECO:0000313" key="10">
    <source>
        <dbReference type="Proteomes" id="UP000264310"/>
    </source>
</evidence>
<evidence type="ECO:0000256" key="3">
    <source>
        <dbReference type="ARBA" id="ARBA00022723"/>
    </source>
</evidence>
<feature type="compositionally biased region" description="Basic and acidic residues" evidence="7">
    <location>
        <begin position="306"/>
        <end position="339"/>
    </location>
</feature>
<sequence>MALTRERNEAGCGARLSRALPGLRMGAAALCLGLSLTGLSEATEEPSPAPSAVTGTGVDDAVRTASLQPPRSVLLERQRERTIEKLAAISSNAGLTKEALAALDAEIETLRSDRETIREAMVEAALRQKETSAALSAIEGRIGELSAEEGTLKASFVERRALLANVLAALQRMGREPPPALLVRPEDALGSVRSAILLGSVVPSLREETRTLLADMERLRVVRSDLAGQMEDFGSELLKHRSEEERLKRLSARKDVLERDNLAKREEARLRAEALAGDAEDLKDLITALDRDVKAAQAIEEAERVAAEEAREETARLERERAEAEAQAQVERERAEELARLAATAAEEEKARLAEAEAAADTPAEAVAEAETETETQSETAAAPDAPAEVQVAMIDPQASGPAANGPAASYDLEALRRSVRFLEPSAPFSTLKKRLNPPVAGRQTIDFEERDDIGRASTGVTFAARSGDVVTAPADAKVLYSGPFRSYGEVLILDAGDGYHIVLAGMDRIDVETGQFVSAGEPIAAMGSRRLASADAADFGTGGSNLYVEFRKNGTPVDPSAWWTD</sequence>
<protein>
    <recommendedName>
        <fullName evidence="8">M23ase beta-sheet core domain-containing protein</fullName>
    </recommendedName>
</protein>
<dbReference type="PANTHER" id="PTHR21666:SF288">
    <property type="entry name" value="CELL DIVISION PROTEIN YTFB"/>
    <property type="match status" value="1"/>
</dbReference>
<dbReference type="AlphaFoldDB" id="A0A371WYH1"/>
<dbReference type="Gene3D" id="2.70.70.10">
    <property type="entry name" value="Glucose Permease (Domain IIA)"/>
    <property type="match status" value="1"/>
</dbReference>
<feature type="domain" description="M23ase beta-sheet core" evidence="8">
    <location>
        <begin position="458"/>
        <end position="560"/>
    </location>
</feature>
<evidence type="ECO:0000256" key="2">
    <source>
        <dbReference type="ARBA" id="ARBA00022670"/>
    </source>
</evidence>
<evidence type="ECO:0000256" key="7">
    <source>
        <dbReference type="SAM" id="MobiDB-lite"/>
    </source>
</evidence>
<dbReference type="PANTHER" id="PTHR21666">
    <property type="entry name" value="PEPTIDASE-RELATED"/>
    <property type="match status" value="1"/>
</dbReference>
<gene>
    <name evidence="9" type="ORF">DYI37_17495</name>
</gene>
<dbReference type="Pfam" id="PF01551">
    <property type="entry name" value="Peptidase_M23"/>
    <property type="match status" value="1"/>
</dbReference>
<dbReference type="CDD" id="cd12797">
    <property type="entry name" value="M23_peptidase"/>
    <property type="match status" value="1"/>
</dbReference>
<dbReference type="SUPFAM" id="SSF51261">
    <property type="entry name" value="Duplicated hybrid motif"/>
    <property type="match status" value="1"/>
</dbReference>
<dbReference type="Proteomes" id="UP000264310">
    <property type="component" value="Unassembled WGS sequence"/>
</dbReference>
<dbReference type="GO" id="GO:0046872">
    <property type="term" value="F:metal ion binding"/>
    <property type="evidence" value="ECO:0007669"/>
    <property type="project" value="UniProtKB-KW"/>
</dbReference>
<evidence type="ECO:0000256" key="6">
    <source>
        <dbReference type="ARBA" id="ARBA00023049"/>
    </source>
</evidence>
<dbReference type="InterPro" id="IPR050570">
    <property type="entry name" value="Cell_wall_metabolism_enzyme"/>
</dbReference>
<feature type="region of interest" description="Disordered" evidence="7">
    <location>
        <begin position="306"/>
        <end position="386"/>
    </location>
</feature>
<keyword evidence="4" id="KW-0378">Hydrolase</keyword>
<dbReference type="EMBL" id="QURL01000009">
    <property type="protein sequence ID" value="RFC62045.1"/>
    <property type="molecule type" value="Genomic_DNA"/>
</dbReference>
<name>A0A371WYH1_9HYPH</name>
<evidence type="ECO:0000259" key="8">
    <source>
        <dbReference type="Pfam" id="PF01551"/>
    </source>
</evidence>
<evidence type="ECO:0000256" key="5">
    <source>
        <dbReference type="ARBA" id="ARBA00022833"/>
    </source>
</evidence>
<organism evidence="9 10">
    <name type="scientific">Fulvimarina endophytica</name>
    <dbReference type="NCBI Taxonomy" id="2293836"/>
    <lineage>
        <taxon>Bacteria</taxon>
        <taxon>Pseudomonadati</taxon>
        <taxon>Pseudomonadota</taxon>
        <taxon>Alphaproteobacteria</taxon>
        <taxon>Hyphomicrobiales</taxon>
        <taxon>Aurantimonadaceae</taxon>
        <taxon>Fulvimarina</taxon>
    </lineage>
</organism>
<evidence type="ECO:0000256" key="1">
    <source>
        <dbReference type="ARBA" id="ARBA00001947"/>
    </source>
</evidence>
<dbReference type="InterPro" id="IPR011055">
    <property type="entry name" value="Dup_hybrid_motif"/>
</dbReference>
<keyword evidence="10" id="KW-1185">Reference proteome</keyword>
<dbReference type="RefSeq" id="WP_116684574.1">
    <property type="nucleotide sequence ID" value="NZ_QURL01000009.1"/>
</dbReference>